<dbReference type="InterPro" id="IPR041203">
    <property type="entry name" value="Bact_A2M_MG5"/>
</dbReference>
<reference evidence="5" key="1">
    <citation type="submission" date="2018-06" db="EMBL/GenBank/DDBJ databases">
        <authorList>
            <person name="Zhirakovskaya E."/>
        </authorList>
    </citation>
    <scope>NUCLEOTIDE SEQUENCE</scope>
</reference>
<evidence type="ECO:0000259" key="4">
    <source>
        <dbReference type="SMART" id="SM01360"/>
    </source>
</evidence>
<dbReference type="InterPro" id="IPR008930">
    <property type="entry name" value="Terpenoid_cyclase/PrenylTrfase"/>
</dbReference>
<keyword evidence="2" id="KW-0472">Membrane</keyword>
<sequence length="1862" mass="207847">MEFFHNKSIAINRHIKFIPGLIAVIGLAGLLLILSACDQTETSSKLAPVTNERGWSEQISAHSSGRISKYAPISIRFVHDVISADKVGADAIGILQVSPPISGELIFNSKREITLTPDKPLTSGQLYRFKLHSYDFIDFPEELKSYEFDVGVIKQNFDVVIRGISAQLNNKGKLKITGVVTTADKEDAAKLEKVLSASFKGKKLGLDWQHSPDGRQHLFVIPAIDRDKTEAAVLLSWNGKVIGVDNRGETKVDIPVQGKFKVSTVRVVNGNQQYIEVQMTDVIDPSQNLAGLVKFSQGEFRTEVDGNILKVYPNAGIVGEVSVTLDAALKSSLGTKLAEQVSRSVVFTSQKPQVRFAGKGVILPENQVLAIPFEAINVHSVQVSAMLIYENNIGQFLQNNQLDGQSSITRVGRYLWSKTIKLDSAQADKWNRYNIDATELLKSHPGALFRLDLSVTRRNSAYSCSEAENTVPFPKQQPMVNYEESDVRQSSNWDNYEQFYNEDYYRGWEERQNPCKDSYYKFESATKAYRNFMASNIGLLAKRGEGNHVHVVATDLSTSKPLHGVSIEFRNFQDQKLATLDTDKNGFADAELSGRPFYIIARSGKQVGYLKMSAGAALPTSHFDTGGQKVKQGIKGLIYGERGVWRPGDDMHMTFVLEDKQNNIPDNHPVTMELYNPKGQLIEAKTNSKPVGDFYKFKFTTREDAETGNWKVKAILGGNNYVKSVKVETVVPNRLKIDLKFPEEPLLQHNIPSKIGLSSQWLSGAIAGGLKSEVAVRLIPIKTRFDRNSDYRFDDPARKFNSEDTTIFEGELDAKGNVEFEANLRPATPAPGMLTASFNSKVYEKGGAFSISNVRVKYHPYTNYVGIKLPKGDASRDMLLTDKKHVVDIASLNAKGEPVSLDKVQVSLYKIDWKWWWDQSGDNLAQYSSAYYNQHLSQGTIKTKDGQGKWEFEIKYPEWGRYLIRACDVAGNHCTGQIFYIDWPAWAGKARESKGIGATVLNFSADKPKYQVGDTAKIKLPETSQGRALVSVENGSRLISQQWVEFSKTRTTFDVPITAEMSPNVYVSVTLIQPHANKDNDRPIRLFGVTPLLVEDPKTKLTPKLTAADEWRPDTKVEVEIKEENGKAMTYTIAIVDEGLLGLTNFKTPKLHKFFYRKEALGVKTWDLFDEVTGAYGGELERLLSLGGDEAEDEAGDKKKRRFPPVVQFLGPFELAAGKQAKHEVTIPQYLGAVRVMVVAGQQGAYGSTKKSIFVRQPLGMLVTLPRVLGPDESLTVPVSLFVMDESIKQVTLKLETDDHFEIMDKASTSIKVTGLGEQIGFIKVKVKDKLGKGYFKFTATSGEHVAKSEVYIDVRSPNAATNRRLVKTLQPGDIWDTQVKPHGISGTNKVSLELSSIPPMNLEGRLQYLIRYPHGCLEQTTSAIFPQLFLGDVMKLSPTQKEAIEKHVEAAIQKIQRYQQLNGGFSYWPGSNHYNSWSNSYAGHFLVEAKKRGYYVQPQVIANWINIQKSIASGWITGSEISELDQAYRLYTLAVAGTPELGAMNRMRETKSSSNTARWLLAAAYQHMGLKDVASEMVSRADLKVEEYSLADLTFGTALRDKAILLESLSLMQRWDEAKPLADEIARELSADRWYSTQSLAFSLVAMGHFVGQGVANSDISFEQIIAGREVEKVNVDKPVHLQTLTGFPDEGSTVVVTNTSERILYATINVNGIPRAGEEQSSRSGMAIKVKYTDMEGDRIDVTRIRQSTNFIAHVTVRNHSNFKIDNLALSHIVPSGWQIHNPRMAQGDDDVLPAVDFQDIRDDRIYTYFNLKRGEKKQFKVQLNASFLGHYYLPGVHVEAMYDATTNARSKGKWVDIVK</sequence>
<dbReference type="Pfam" id="PF07703">
    <property type="entry name" value="A2M_BRD"/>
    <property type="match status" value="1"/>
</dbReference>
<keyword evidence="2" id="KW-0812">Transmembrane</keyword>
<dbReference type="InterPro" id="IPR051802">
    <property type="entry name" value="YfhM-like"/>
</dbReference>
<dbReference type="SMART" id="SM01360">
    <property type="entry name" value="A2M"/>
    <property type="match status" value="1"/>
</dbReference>
<dbReference type="SMART" id="SM01359">
    <property type="entry name" value="A2M_N_2"/>
    <property type="match status" value="1"/>
</dbReference>
<proteinExistence type="predicted"/>
<dbReference type="PANTHER" id="PTHR40094:SF1">
    <property type="entry name" value="UBIQUITIN DOMAIN-CONTAINING PROTEIN"/>
    <property type="match status" value="1"/>
</dbReference>
<dbReference type="InterPro" id="IPR047565">
    <property type="entry name" value="Alpha-macroglob_thiol-ester_cl"/>
</dbReference>
<dbReference type="Pfam" id="PF01835">
    <property type="entry name" value="MG2"/>
    <property type="match status" value="1"/>
</dbReference>
<feature type="domain" description="Alpha-2-macroglobulin" evidence="4">
    <location>
        <begin position="1206"/>
        <end position="1295"/>
    </location>
</feature>
<evidence type="ECO:0000256" key="2">
    <source>
        <dbReference type="SAM" id="Phobius"/>
    </source>
</evidence>
<dbReference type="InterPro" id="IPR011625">
    <property type="entry name" value="A2M_N_BRD"/>
</dbReference>
<dbReference type="EMBL" id="UOFR01000011">
    <property type="protein sequence ID" value="VAW91416.1"/>
    <property type="molecule type" value="Genomic_DNA"/>
</dbReference>
<accession>A0A3B1AFL0</accession>
<organism evidence="5">
    <name type="scientific">hydrothermal vent metagenome</name>
    <dbReference type="NCBI Taxonomy" id="652676"/>
    <lineage>
        <taxon>unclassified sequences</taxon>
        <taxon>metagenomes</taxon>
        <taxon>ecological metagenomes</taxon>
    </lineage>
</organism>
<dbReference type="GO" id="GO:0005615">
    <property type="term" value="C:extracellular space"/>
    <property type="evidence" value="ECO:0007669"/>
    <property type="project" value="InterPro"/>
</dbReference>
<dbReference type="InterPro" id="IPR021868">
    <property type="entry name" value="Alpha_2_Macroglob_MG3"/>
</dbReference>
<feature type="transmembrane region" description="Helical" evidence="2">
    <location>
        <begin position="17"/>
        <end position="36"/>
    </location>
</feature>
<keyword evidence="2" id="KW-1133">Transmembrane helix</keyword>
<protein>
    <submittedName>
        <fullName evidence="5">Alpha-2-macroglobulin</fullName>
    </submittedName>
</protein>
<dbReference type="CDD" id="cd02891">
    <property type="entry name" value="A2M_like"/>
    <property type="match status" value="1"/>
</dbReference>
<evidence type="ECO:0000313" key="5">
    <source>
        <dbReference type="EMBL" id="VAW91416.1"/>
    </source>
</evidence>
<dbReference type="Pfam" id="PF17973">
    <property type="entry name" value="bMG10"/>
    <property type="match status" value="1"/>
</dbReference>
<name>A0A3B1AFL0_9ZZZZ</name>
<evidence type="ECO:0000259" key="3">
    <source>
        <dbReference type="SMART" id="SM01359"/>
    </source>
</evidence>
<dbReference type="PANTHER" id="PTHR40094">
    <property type="entry name" value="ALPHA-2-MACROGLOBULIN HOMOLOG"/>
    <property type="match status" value="1"/>
</dbReference>
<dbReference type="InterPro" id="IPR002890">
    <property type="entry name" value="MG2"/>
</dbReference>
<evidence type="ECO:0000256" key="1">
    <source>
        <dbReference type="ARBA" id="ARBA00022729"/>
    </source>
</evidence>
<dbReference type="InterPro" id="IPR041462">
    <property type="entry name" value="Bact_A2M_MG6"/>
</dbReference>
<dbReference type="SMART" id="SM01419">
    <property type="entry name" value="Thiol-ester_cl"/>
    <property type="match status" value="1"/>
</dbReference>
<dbReference type="Gene3D" id="1.50.10.20">
    <property type="match status" value="1"/>
</dbReference>
<dbReference type="Pfam" id="PF07678">
    <property type="entry name" value="TED_complement"/>
    <property type="match status" value="1"/>
</dbReference>
<dbReference type="SUPFAM" id="SSF48239">
    <property type="entry name" value="Terpenoid cyclases/Protein prenyltransferases"/>
    <property type="match status" value="1"/>
</dbReference>
<dbReference type="InterPro" id="IPR011626">
    <property type="entry name" value="Alpha-macroglobulin_TED"/>
</dbReference>
<keyword evidence="1" id="KW-0732">Signal</keyword>
<dbReference type="Pfam" id="PF11974">
    <property type="entry name" value="bMG3"/>
    <property type="match status" value="1"/>
</dbReference>
<dbReference type="InterPro" id="IPR041246">
    <property type="entry name" value="Bact_MG10"/>
</dbReference>
<dbReference type="Pfam" id="PF17972">
    <property type="entry name" value="bMG5"/>
    <property type="match status" value="1"/>
</dbReference>
<dbReference type="Pfam" id="PF00207">
    <property type="entry name" value="A2M"/>
    <property type="match status" value="1"/>
</dbReference>
<gene>
    <name evidence="5" type="ORF">MNBD_GAMMA21-898</name>
</gene>
<dbReference type="Gene3D" id="2.60.40.1930">
    <property type="match status" value="1"/>
</dbReference>
<dbReference type="Pfam" id="PF17962">
    <property type="entry name" value="bMG6"/>
    <property type="match status" value="1"/>
</dbReference>
<dbReference type="InterPro" id="IPR001599">
    <property type="entry name" value="Macroglobln_a2"/>
</dbReference>
<feature type="domain" description="Alpha-2-macroglobulin bait region" evidence="3">
    <location>
        <begin position="1001"/>
        <end position="1143"/>
    </location>
</feature>
<dbReference type="GO" id="GO:0004866">
    <property type="term" value="F:endopeptidase inhibitor activity"/>
    <property type="evidence" value="ECO:0007669"/>
    <property type="project" value="InterPro"/>
</dbReference>